<feature type="chain" id="PRO_5016771464" evidence="3">
    <location>
        <begin position="28"/>
        <end position="225"/>
    </location>
</feature>
<comment type="caution">
    <text evidence="5">The sequence shown here is derived from an EMBL/GenBank/DDBJ whole genome shotgun (WGS) entry which is preliminary data.</text>
</comment>
<gene>
    <name evidence="5" type="ORF">DY926_00455</name>
</gene>
<reference evidence="5 6" key="1">
    <citation type="submission" date="2018-08" db="EMBL/GenBank/DDBJ databases">
        <title>Komagataeibacter sp. AV 382.</title>
        <authorList>
            <person name="Skraban J."/>
            <person name="Trcek J."/>
        </authorList>
    </citation>
    <scope>NUCLEOTIDE SEQUENCE [LARGE SCALE GENOMIC DNA]</scope>
    <source>
        <strain evidence="5 6">AV 382</strain>
    </source>
</reference>
<dbReference type="PANTHER" id="PTHR37423">
    <property type="entry name" value="SOLUBLE LYTIC MUREIN TRANSGLYCOSYLASE-RELATED"/>
    <property type="match status" value="1"/>
</dbReference>
<evidence type="ECO:0000313" key="6">
    <source>
        <dbReference type="Proteomes" id="UP000262371"/>
    </source>
</evidence>
<dbReference type="SUPFAM" id="SSF53955">
    <property type="entry name" value="Lysozyme-like"/>
    <property type="match status" value="1"/>
</dbReference>
<feature type="domain" description="Transglycosylase SLT" evidence="4">
    <location>
        <begin position="38"/>
        <end position="133"/>
    </location>
</feature>
<evidence type="ECO:0000256" key="3">
    <source>
        <dbReference type="SAM" id="SignalP"/>
    </source>
</evidence>
<dbReference type="Gene3D" id="1.10.530.10">
    <property type="match status" value="1"/>
</dbReference>
<dbReference type="EMBL" id="QUWV01000003">
    <property type="protein sequence ID" value="RFD21458.1"/>
    <property type="molecule type" value="Genomic_DNA"/>
</dbReference>
<dbReference type="InterPro" id="IPR023346">
    <property type="entry name" value="Lysozyme-like_dom_sf"/>
</dbReference>
<comment type="similarity">
    <text evidence="2">Belongs to the virb1 family.</text>
</comment>
<dbReference type="PANTHER" id="PTHR37423:SF2">
    <property type="entry name" value="MEMBRANE-BOUND LYTIC MUREIN TRANSGLYCOSYLASE C"/>
    <property type="match status" value="1"/>
</dbReference>
<dbReference type="OrthoDB" id="9801695at2"/>
<evidence type="ECO:0000259" key="4">
    <source>
        <dbReference type="Pfam" id="PF01464"/>
    </source>
</evidence>
<evidence type="ECO:0000313" key="5">
    <source>
        <dbReference type="EMBL" id="RFD21458.1"/>
    </source>
</evidence>
<dbReference type="CDD" id="cd00254">
    <property type="entry name" value="LT-like"/>
    <property type="match status" value="1"/>
</dbReference>
<dbReference type="InterPro" id="IPR008258">
    <property type="entry name" value="Transglycosylase_SLT_dom_1"/>
</dbReference>
<keyword evidence="3" id="KW-0732">Signal</keyword>
<evidence type="ECO:0000256" key="1">
    <source>
        <dbReference type="ARBA" id="ARBA00007734"/>
    </source>
</evidence>
<dbReference type="RefSeq" id="WP_116701577.1">
    <property type="nucleotide sequence ID" value="NZ_QUWV01000003.1"/>
</dbReference>
<comment type="similarity">
    <text evidence="1">Belongs to the transglycosylase Slt family.</text>
</comment>
<sequence length="225" mass="23850">MTGRDRPMRRHWWTLSAAILTAGTPHAACADPYAGFVTEAATKVQMPVTWISAVLQAESAGNVHAVSDRGAMGLMQVMPVTWSSLRIDLGLGQDPFDPHDNILAGAAYLRQMHDRYGDAGFLAAYNAGPARYEDHLLTGRPLPDETLHYVASVRNLAGGVHGADMPIHAAITPSWQVSSLFPALRSTDAVQASPLSDGVPVAAWSGLAPQAPGLFVRPAASGDHP</sequence>
<dbReference type="Pfam" id="PF01464">
    <property type="entry name" value="SLT"/>
    <property type="match status" value="1"/>
</dbReference>
<dbReference type="AlphaFoldDB" id="A0A371Z4R5"/>
<feature type="signal peptide" evidence="3">
    <location>
        <begin position="1"/>
        <end position="27"/>
    </location>
</feature>
<evidence type="ECO:0000256" key="2">
    <source>
        <dbReference type="ARBA" id="ARBA00009387"/>
    </source>
</evidence>
<name>A0A371Z4R5_9PROT</name>
<protein>
    <submittedName>
        <fullName evidence="5">Lytic transglycosylase domain-containing protein</fullName>
    </submittedName>
</protein>
<organism evidence="5 6">
    <name type="scientific">Komagataeibacter melaceti</name>
    <dbReference type="NCBI Taxonomy" id="2766577"/>
    <lineage>
        <taxon>Bacteria</taxon>
        <taxon>Pseudomonadati</taxon>
        <taxon>Pseudomonadota</taxon>
        <taxon>Alphaproteobacteria</taxon>
        <taxon>Acetobacterales</taxon>
        <taxon>Acetobacteraceae</taxon>
        <taxon>Komagataeibacter</taxon>
    </lineage>
</organism>
<dbReference type="Proteomes" id="UP000262371">
    <property type="component" value="Unassembled WGS sequence"/>
</dbReference>
<proteinExistence type="inferred from homology"/>
<accession>A0A371Z4R5</accession>
<keyword evidence="6" id="KW-1185">Reference proteome</keyword>